<proteinExistence type="predicted"/>
<dbReference type="AlphaFoldDB" id="A0A1T4Z1K8"/>
<name>A0A1T4Z1K8_9BACT</name>
<dbReference type="Proteomes" id="UP000190774">
    <property type="component" value="Unassembled WGS sequence"/>
</dbReference>
<sequence>MNTNHPTDSRQEGVPADLPMPLCLERRETGAGGFSPLLLTPLIQGRWAGAGVLPRASLTWGVG</sequence>
<organism evidence="1 2">
    <name type="scientific">Prosthecobacter debontii</name>
    <dbReference type="NCBI Taxonomy" id="48467"/>
    <lineage>
        <taxon>Bacteria</taxon>
        <taxon>Pseudomonadati</taxon>
        <taxon>Verrucomicrobiota</taxon>
        <taxon>Verrucomicrobiia</taxon>
        <taxon>Verrucomicrobiales</taxon>
        <taxon>Verrucomicrobiaceae</taxon>
        <taxon>Prosthecobacter</taxon>
    </lineage>
</organism>
<keyword evidence="2" id="KW-1185">Reference proteome</keyword>
<gene>
    <name evidence="1" type="ORF">SAMN02745166_04812</name>
</gene>
<dbReference type="RefSeq" id="WP_139373469.1">
    <property type="nucleotide sequence ID" value="NZ_FUYE01000025.1"/>
</dbReference>
<accession>A0A1T4Z1K8</accession>
<evidence type="ECO:0000313" key="2">
    <source>
        <dbReference type="Proteomes" id="UP000190774"/>
    </source>
</evidence>
<evidence type="ECO:0000313" key="1">
    <source>
        <dbReference type="EMBL" id="SKB07912.1"/>
    </source>
</evidence>
<reference evidence="2" key="1">
    <citation type="submission" date="2017-02" db="EMBL/GenBank/DDBJ databases">
        <authorList>
            <person name="Varghese N."/>
            <person name="Submissions S."/>
        </authorList>
    </citation>
    <scope>NUCLEOTIDE SEQUENCE [LARGE SCALE GENOMIC DNA]</scope>
    <source>
        <strain evidence="2">ATCC 700200</strain>
    </source>
</reference>
<dbReference type="EMBL" id="FUYE01000025">
    <property type="protein sequence ID" value="SKB07912.1"/>
    <property type="molecule type" value="Genomic_DNA"/>
</dbReference>
<protein>
    <submittedName>
        <fullName evidence="1">Uncharacterized protein</fullName>
    </submittedName>
</protein>